<evidence type="ECO:0000256" key="5">
    <source>
        <dbReference type="SAM" id="MobiDB-lite"/>
    </source>
</evidence>
<dbReference type="PROSITE" id="PS00518">
    <property type="entry name" value="ZF_RING_1"/>
    <property type="match status" value="1"/>
</dbReference>
<dbReference type="GO" id="GO:0005164">
    <property type="term" value="F:tumor necrosis factor receptor binding"/>
    <property type="evidence" value="ECO:0007669"/>
    <property type="project" value="TreeGrafter"/>
</dbReference>
<dbReference type="GO" id="GO:0008270">
    <property type="term" value="F:zinc ion binding"/>
    <property type="evidence" value="ECO:0007669"/>
    <property type="project" value="UniProtKB-KW"/>
</dbReference>
<evidence type="ECO:0000256" key="2">
    <source>
        <dbReference type="ARBA" id="ARBA00022771"/>
    </source>
</evidence>
<dbReference type="EMBL" id="GEDV01004253">
    <property type="protein sequence ID" value="JAP84304.1"/>
    <property type="molecule type" value="Transcribed_RNA"/>
</dbReference>
<accession>A0A131YYP8</accession>
<feature type="domain" description="RING-type" evidence="6">
    <location>
        <begin position="37"/>
        <end position="76"/>
    </location>
</feature>
<keyword evidence="2 4" id="KW-0863">Zinc-finger</keyword>
<dbReference type="PANTHER" id="PTHR10131:SF138">
    <property type="entry name" value="RE66324P"/>
    <property type="match status" value="1"/>
</dbReference>
<reference evidence="7" key="1">
    <citation type="journal article" date="2016" name="Ticks Tick Borne Dis.">
        <title>De novo assembly and annotation of the salivary gland transcriptome of Rhipicephalus appendiculatus male and female ticks during blood feeding.</title>
        <authorList>
            <person name="de Castro M.H."/>
            <person name="de Klerk D."/>
            <person name="Pienaar R."/>
            <person name="Latif A.A."/>
            <person name="Rees D.J."/>
            <person name="Mans B.J."/>
        </authorList>
    </citation>
    <scope>NUCLEOTIDE SEQUENCE</scope>
    <source>
        <tissue evidence="7">Salivary glands</tissue>
    </source>
</reference>
<feature type="region of interest" description="Disordered" evidence="5">
    <location>
        <begin position="321"/>
        <end position="345"/>
    </location>
</feature>
<dbReference type="CDD" id="cd16449">
    <property type="entry name" value="RING-HC"/>
    <property type="match status" value="1"/>
</dbReference>
<keyword evidence="1" id="KW-0479">Metal-binding</keyword>
<dbReference type="InterPro" id="IPR017907">
    <property type="entry name" value="Znf_RING_CS"/>
</dbReference>
<dbReference type="GO" id="GO:0043122">
    <property type="term" value="P:regulation of canonical NF-kappaB signal transduction"/>
    <property type="evidence" value="ECO:0007669"/>
    <property type="project" value="TreeGrafter"/>
</dbReference>
<sequence>MPDHARQTLHQLCDSVSGANWRPTMFEDELTLIRYACCVCHVIPSTTVVLPCSHALCEQCVTGCAAETGGNVCPLDAESFCEDECQKLTLPAKKKQNMKARCWNEADGCEFVGTVESLLLHYDKECAFHTLQCPHCNGRILRTNIAAHYVAGCSLNTSGASGAKAYREGSSSASCEPTATQDQLSALQRQMNEVLAICRTLDSAHSQSIDCADSGFESSCISEIKSMEANICSMVTQQLNAGLEELKTVITGSCSDHLLTVQSQVNELVEQFRAHNSQLQEIVPVIRDSGCELREHVNTVEAKLSSTITDTQQPLQRVVDSLQQNDQSSEGEGVPPVANTSKSDRGSWQMEKRFILRRLETFANALLPTLESLRQQINRHGGIPWVSNVAQSTDGICRVMSSDQPVFRMYITLSNAEKIFQLNPNNSPRWNIWAFSDLYIRLGFSTLQYPEPRFCAYIHCIKTSENPLFPFETLRLQAQRSTGLPSELDFELVNKAECRECTKHGISHLCVYFEVAKIVRDFVRDGNLQLRFSLY</sequence>
<keyword evidence="7" id="KW-0675">Receptor</keyword>
<keyword evidence="3" id="KW-0862">Zinc</keyword>
<dbReference type="GO" id="GO:0009898">
    <property type="term" value="C:cytoplasmic side of plasma membrane"/>
    <property type="evidence" value="ECO:0007669"/>
    <property type="project" value="TreeGrafter"/>
</dbReference>
<evidence type="ECO:0000313" key="7">
    <source>
        <dbReference type="EMBL" id="JAP84304.1"/>
    </source>
</evidence>
<dbReference type="Gene3D" id="3.30.40.10">
    <property type="entry name" value="Zinc/RING finger domain, C3HC4 (zinc finger)"/>
    <property type="match status" value="1"/>
</dbReference>
<dbReference type="PANTHER" id="PTHR10131">
    <property type="entry name" value="TNF RECEPTOR ASSOCIATED FACTOR"/>
    <property type="match status" value="1"/>
</dbReference>
<dbReference type="PROSITE" id="PS50089">
    <property type="entry name" value="ZF_RING_2"/>
    <property type="match status" value="1"/>
</dbReference>
<dbReference type="InterPro" id="IPR013083">
    <property type="entry name" value="Znf_RING/FYVE/PHD"/>
</dbReference>
<evidence type="ECO:0000259" key="6">
    <source>
        <dbReference type="PROSITE" id="PS50089"/>
    </source>
</evidence>
<dbReference type="AlphaFoldDB" id="A0A131YYP8"/>
<evidence type="ECO:0000256" key="3">
    <source>
        <dbReference type="ARBA" id="ARBA00022833"/>
    </source>
</evidence>
<dbReference type="InterPro" id="IPR001841">
    <property type="entry name" value="Znf_RING"/>
</dbReference>
<feature type="compositionally biased region" description="Polar residues" evidence="5">
    <location>
        <begin position="321"/>
        <end position="330"/>
    </location>
</feature>
<evidence type="ECO:0000256" key="1">
    <source>
        <dbReference type="ARBA" id="ARBA00022723"/>
    </source>
</evidence>
<evidence type="ECO:0000256" key="4">
    <source>
        <dbReference type="PROSITE-ProRule" id="PRU00175"/>
    </source>
</evidence>
<protein>
    <submittedName>
        <fullName evidence="7">TNF receptor-associated factor 6</fullName>
    </submittedName>
</protein>
<dbReference type="SUPFAM" id="SSF49599">
    <property type="entry name" value="TRAF domain-like"/>
    <property type="match status" value="1"/>
</dbReference>
<name>A0A131YYP8_RHIAP</name>
<organism evidence="7">
    <name type="scientific">Rhipicephalus appendiculatus</name>
    <name type="common">Brown ear tick</name>
    <dbReference type="NCBI Taxonomy" id="34631"/>
    <lineage>
        <taxon>Eukaryota</taxon>
        <taxon>Metazoa</taxon>
        <taxon>Ecdysozoa</taxon>
        <taxon>Arthropoda</taxon>
        <taxon>Chelicerata</taxon>
        <taxon>Arachnida</taxon>
        <taxon>Acari</taxon>
        <taxon>Parasitiformes</taxon>
        <taxon>Ixodida</taxon>
        <taxon>Ixodoidea</taxon>
        <taxon>Ixodidae</taxon>
        <taxon>Rhipicephalinae</taxon>
        <taxon>Rhipicephalus</taxon>
        <taxon>Rhipicephalus</taxon>
    </lineage>
</organism>
<proteinExistence type="predicted"/>